<evidence type="ECO:0000313" key="1">
    <source>
        <dbReference type="EMBL" id="QBO57988.1"/>
    </source>
</evidence>
<dbReference type="Proteomes" id="UP000294419">
    <property type="component" value="Chromosome"/>
</dbReference>
<dbReference type="EMBL" id="CP037954">
    <property type="protein sequence ID" value="QBO57988.1"/>
    <property type="molecule type" value="Genomic_DNA"/>
</dbReference>
<evidence type="ECO:0008006" key="3">
    <source>
        <dbReference type="Google" id="ProtNLM"/>
    </source>
</evidence>
<keyword evidence="2" id="KW-1185">Reference proteome</keyword>
<dbReference type="KEGG" id="csal:NBC122_01161"/>
<sequence>MKVISLKIDESIFSETEDILKKYKKPRNRYINEALDYYNQMQKREILKAKLLKSSLLVREDNLEILKEFESLENDF</sequence>
<accession>A0A4P6ZEK3</accession>
<reference evidence="1 2" key="1">
    <citation type="submission" date="2019-03" db="EMBL/GenBank/DDBJ databases">
        <authorList>
            <person name="Kim H."/>
            <person name="Yu S.-M."/>
        </authorList>
    </citation>
    <scope>NUCLEOTIDE SEQUENCE [LARGE SCALE GENOMIC DNA]</scope>
    <source>
        <strain evidence="1 2">NBC122</strain>
    </source>
</reference>
<dbReference type="GO" id="GO:0006355">
    <property type="term" value="P:regulation of DNA-templated transcription"/>
    <property type="evidence" value="ECO:0007669"/>
    <property type="project" value="InterPro"/>
</dbReference>
<dbReference type="OrthoDB" id="680137at2"/>
<protein>
    <recommendedName>
        <fullName evidence="3">Ribbon-helix-helix protein CopG domain-containing protein</fullName>
    </recommendedName>
</protein>
<dbReference type="InterPro" id="IPR013321">
    <property type="entry name" value="Arc_rbn_hlx_hlx"/>
</dbReference>
<dbReference type="RefSeq" id="WP_133439458.1">
    <property type="nucleotide sequence ID" value="NZ_CP037954.1"/>
</dbReference>
<evidence type="ECO:0000313" key="2">
    <source>
        <dbReference type="Proteomes" id="UP000294419"/>
    </source>
</evidence>
<proteinExistence type="predicted"/>
<dbReference type="Gene3D" id="1.10.1220.10">
    <property type="entry name" value="Met repressor-like"/>
    <property type="match status" value="1"/>
</dbReference>
<organism evidence="1 2">
    <name type="scientific">Chryseobacterium salivictor</name>
    <dbReference type="NCBI Taxonomy" id="2547600"/>
    <lineage>
        <taxon>Bacteria</taxon>
        <taxon>Pseudomonadati</taxon>
        <taxon>Bacteroidota</taxon>
        <taxon>Flavobacteriia</taxon>
        <taxon>Flavobacteriales</taxon>
        <taxon>Weeksellaceae</taxon>
        <taxon>Chryseobacterium group</taxon>
        <taxon>Chryseobacterium</taxon>
    </lineage>
</organism>
<name>A0A4P6ZEK3_9FLAO</name>
<dbReference type="AlphaFoldDB" id="A0A4P6ZEK3"/>
<gene>
    <name evidence="1" type="ORF">NBC122_01161</name>
</gene>